<dbReference type="EMBL" id="CP126221">
    <property type="protein sequence ID" value="WIA22451.1"/>
    <property type="molecule type" value="Genomic_DNA"/>
</dbReference>
<gene>
    <name evidence="1" type="ORF">OEZ85_004749</name>
</gene>
<name>A0ABY8ULW4_TETOB</name>
<organism evidence="1 2">
    <name type="scientific">Tetradesmus obliquus</name>
    <name type="common">Green alga</name>
    <name type="synonym">Acutodesmus obliquus</name>
    <dbReference type="NCBI Taxonomy" id="3088"/>
    <lineage>
        <taxon>Eukaryota</taxon>
        <taxon>Viridiplantae</taxon>
        <taxon>Chlorophyta</taxon>
        <taxon>core chlorophytes</taxon>
        <taxon>Chlorophyceae</taxon>
        <taxon>CS clade</taxon>
        <taxon>Sphaeropleales</taxon>
        <taxon>Scenedesmaceae</taxon>
        <taxon>Tetradesmus</taxon>
    </lineage>
</organism>
<sequence>MVLSPLKEEQDVYYRAVVVFVNRQRKMVKLQWPEYVKIVPREFSLPLGDERIWRYTCSQAYWDQLQHNTTRKSQRCTYPGGWRPKPGAKNHPYCSLPVALRKGLGHCSSMSRVSQSTRL</sequence>
<dbReference type="Proteomes" id="UP001244341">
    <property type="component" value="Chromosome 14b"/>
</dbReference>
<protein>
    <submittedName>
        <fullName evidence="1">Uncharacterized protein</fullName>
    </submittedName>
</protein>
<reference evidence="1 2" key="1">
    <citation type="submission" date="2023-05" db="EMBL/GenBank/DDBJ databases">
        <title>A 100% complete, gapless, phased diploid assembly of the Scenedesmus obliquus UTEX 3031 genome.</title>
        <authorList>
            <person name="Biondi T.C."/>
            <person name="Hanschen E.R."/>
            <person name="Kwon T."/>
            <person name="Eng W."/>
            <person name="Kruse C.P.S."/>
            <person name="Koehler S.I."/>
            <person name="Kunde Y."/>
            <person name="Gleasner C.D."/>
            <person name="You Mak K.T."/>
            <person name="Polle J."/>
            <person name="Hovde B.T."/>
            <person name="Starkenburg S.R."/>
        </authorList>
    </citation>
    <scope>NUCLEOTIDE SEQUENCE [LARGE SCALE GENOMIC DNA]</scope>
    <source>
        <strain evidence="1 2">DOE0152z</strain>
    </source>
</reference>
<accession>A0ABY8ULW4</accession>
<evidence type="ECO:0000313" key="1">
    <source>
        <dbReference type="EMBL" id="WIA22451.1"/>
    </source>
</evidence>
<keyword evidence="2" id="KW-1185">Reference proteome</keyword>
<evidence type="ECO:0000313" key="2">
    <source>
        <dbReference type="Proteomes" id="UP001244341"/>
    </source>
</evidence>
<proteinExistence type="predicted"/>